<keyword evidence="1" id="KW-1133">Transmembrane helix</keyword>
<dbReference type="RefSeq" id="WP_066621622.1">
    <property type="nucleotide sequence ID" value="NZ_FQXL01000004.1"/>
</dbReference>
<feature type="transmembrane region" description="Helical" evidence="1">
    <location>
        <begin position="27"/>
        <end position="47"/>
    </location>
</feature>
<name>A0A162T5W3_9CLOT</name>
<sequence length="386" mass="44397">MLKYRIQYLILFISILGLYIFTNQYFIFILLLFFSIFPVFSFILLILSYRRITVDFEIPHEIKKSEAALINFTLNNSSFFPVSGAVLYLTCRNNLTGKESDIKTFCTIGNKNLSHISFTVSDMNAGQISVILNKMKVCDFLGLFSLSKNINNDKSALIYPEIYEVKIAMQHQMEINGDGEHYSKTKKGQDVNDIFALREYIPGDETRKIHWKLSAKQSKLIVRDFGLSLSYPIFLLLEIFNNKNENCDKTLDACMMTFVSVSQSLIEKGICHNIAWYDSASERLIVKEIESVDALEAYLPDLLSIQSYDEYTAALRFYEAGNYRNTQLVLYYITTKLNPEEIAKRALYQTVKTIYVTEETKDIADDSNITTVMPKNIKEDIGNIIM</sequence>
<feature type="domain" description="DUF58" evidence="2">
    <location>
        <begin position="197"/>
        <end position="244"/>
    </location>
</feature>
<dbReference type="PATRIC" id="fig|1121326.3.peg.2073"/>
<reference evidence="3 4" key="1">
    <citation type="submission" date="2016-04" db="EMBL/GenBank/DDBJ databases">
        <title>Genome sequence of Clostridium magnum DSM 2767.</title>
        <authorList>
            <person name="Poehlein A."/>
            <person name="Uhlig R."/>
            <person name="Fischer R."/>
            <person name="Bahl H."/>
            <person name="Daniel R."/>
        </authorList>
    </citation>
    <scope>NUCLEOTIDE SEQUENCE [LARGE SCALE GENOMIC DNA]</scope>
    <source>
        <strain evidence="3 4">DSM 2767</strain>
    </source>
</reference>
<keyword evidence="4" id="KW-1185">Reference proteome</keyword>
<dbReference type="STRING" id="1121326.CLMAG_20820"/>
<proteinExistence type="predicted"/>
<keyword evidence="1" id="KW-0812">Transmembrane</keyword>
<evidence type="ECO:0000259" key="2">
    <source>
        <dbReference type="Pfam" id="PF01882"/>
    </source>
</evidence>
<evidence type="ECO:0000313" key="3">
    <source>
        <dbReference type="EMBL" id="KZL92273.1"/>
    </source>
</evidence>
<dbReference type="AlphaFoldDB" id="A0A162T5W3"/>
<gene>
    <name evidence="3" type="ORF">CLMAG_20820</name>
</gene>
<dbReference type="EMBL" id="LWAE01000002">
    <property type="protein sequence ID" value="KZL92273.1"/>
    <property type="molecule type" value="Genomic_DNA"/>
</dbReference>
<organism evidence="3 4">
    <name type="scientific">Clostridium magnum DSM 2767</name>
    <dbReference type="NCBI Taxonomy" id="1121326"/>
    <lineage>
        <taxon>Bacteria</taxon>
        <taxon>Bacillati</taxon>
        <taxon>Bacillota</taxon>
        <taxon>Clostridia</taxon>
        <taxon>Eubacteriales</taxon>
        <taxon>Clostridiaceae</taxon>
        <taxon>Clostridium</taxon>
    </lineage>
</organism>
<evidence type="ECO:0000313" key="4">
    <source>
        <dbReference type="Proteomes" id="UP000076603"/>
    </source>
</evidence>
<dbReference type="InterPro" id="IPR002881">
    <property type="entry name" value="DUF58"/>
</dbReference>
<protein>
    <recommendedName>
        <fullName evidence="2">DUF58 domain-containing protein</fullName>
    </recommendedName>
</protein>
<dbReference type="PANTHER" id="PTHR34351:SF2">
    <property type="entry name" value="DUF58 DOMAIN-CONTAINING PROTEIN"/>
    <property type="match status" value="1"/>
</dbReference>
<dbReference type="Pfam" id="PF01882">
    <property type="entry name" value="DUF58"/>
    <property type="match status" value="1"/>
</dbReference>
<accession>A0A162T5W3</accession>
<feature type="transmembrane region" description="Helical" evidence="1">
    <location>
        <begin position="5"/>
        <end position="21"/>
    </location>
</feature>
<dbReference type="Proteomes" id="UP000076603">
    <property type="component" value="Unassembled WGS sequence"/>
</dbReference>
<dbReference type="PANTHER" id="PTHR34351">
    <property type="entry name" value="SLR1927 PROTEIN-RELATED"/>
    <property type="match status" value="1"/>
</dbReference>
<evidence type="ECO:0000256" key="1">
    <source>
        <dbReference type="SAM" id="Phobius"/>
    </source>
</evidence>
<keyword evidence="1" id="KW-0472">Membrane</keyword>
<comment type="caution">
    <text evidence="3">The sequence shown here is derived from an EMBL/GenBank/DDBJ whole genome shotgun (WGS) entry which is preliminary data.</text>
</comment>